<reference evidence="1" key="1">
    <citation type="journal article" date="2021" name="Proc. Natl. Acad. Sci. U.S.A.">
        <title>A Catalog of Tens of Thousands of Viruses from Human Metagenomes Reveals Hidden Associations with Chronic Diseases.</title>
        <authorList>
            <person name="Tisza M.J."/>
            <person name="Buck C.B."/>
        </authorList>
    </citation>
    <scope>NUCLEOTIDE SEQUENCE</scope>
    <source>
        <strain evidence="1">CtXbO14</strain>
    </source>
</reference>
<proteinExistence type="predicted"/>
<sequence>MTTIELLYSFGGFAFGLISSYITKFIENTADYQWIPKGGQAQMKSSIANDTDKQLLRLLIKAQYAIKKESMDYELRGCGSAFNDVSELIDYLVKFEVRYKKDKNARQIIELHKDFDNLDKNSEFYRRLEEPEYYRIIDIVYKCSDKILNKRFPQWK</sequence>
<organism evidence="1">
    <name type="scientific">Siphoviridae sp. ctXbO14</name>
    <dbReference type="NCBI Taxonomy" id="2827579"/>
    <lineage>
        <taxon>Viruses</taxon>
        <taxon>Duplodnaviria</taxon>
        <taxon>Heunggongvirae</taxon>
        <taxon>Uroviricota</taxon>
        <taxon>Caudoviricetes</taxon>
    </lineage>
</organism>
<accession>A0A8S5LKK8</accession>
<evidence type="ECO:0000313" key="1">
    <source>
        <dbReference type="EMBL" id="DAD70481.1"/>
    </source>
</evidence>
<protein>
    <submittedName>
        <fullName evidence="1">Uncharacterized protein</fullName>
    </submittedName>
</protein>
<name>A0A8S5LKK8_9CAUD</name>
<dbReference type="EMBL" id="BK015866">
    <property type="protein sequence ID" value="DAD70481.1"/>
    <property type="molecule type" value="Genomic_DNA"/>
</dbReference>